<gene>
    <name evidence="3" type="ORF">CYJ76_02410</name>
</gene>
<feature type="compositionally biased region" description="Basic and acidic residues" evidence="1">
    <location>
        <begin position="10"/>
        <end position="20"/>
    </location>
</feature>
<dbReference type="OrthoDB" id="5149962at2"/>
<feature type="region of interest" description="Disordered" evidence="1">
    <location>
        <begin position="1"/>
        <end position="45"/>
    </location>
</feature>
<dbReference type="EMBL" id="PKIZ01000003">
    <property type="protein sequence ID" value="PKZ42430.1"/>
    <property type="molecule type" value="Genomic_DNA"/>
</dbReference>
<feature type="compositionally biased region" description="Basic and acidic residues" evidence="1">
    <location>
        <begin position="342"/>
        <end position="355"/>
    </location>
</feature>
<organism evidence="3 4">
    <name type="scientific">Kytococcus schroeteri</name>
    <dbReference type="NCBI Taxonomy" id="138300"/>
    <lineage>
        <taxon>Bacteria</taxon>
        <taxon>Bacillati</taxon>
        <taxon>Actinomycetota</taxon>
        <taxon>Actinomycetes</taxon>
        <taxon>Micrococcales</taxon>
        <taxon>Kytococcaceae</taxon>
        <taxon>Kytococcus</taxon>
    </lineage>
</organism>
<evidence type="ECO:0000256" key="1">
    <source>
        <dbReference type="SAM" id="MobiDB-lite"/>
    </source>
</evidence>
<evidence type="ECO:0000313" key="4">
    <source>
        <dbReference type="Proteomes" id="UP000234206"/>
    </source>
</evidence>
<evidence type="ECO:0000313" key="3">
    <source>
        <dbReference type="EMBL" id="PKZ42430.1"/>
    </source>
</evidence>
<keyword evidence="2" id="KW-1133">Transmembrane helix</keyword>
<protein>
    <submittedName>
        <fullName evidence="3">Uncharacterized protein</fullName>
    </submittedName>
</protein>
<dbReference type="AlphaFoldDB" id="A0A2I1PCU5"/>
<feature type="transmembrane region" description="Helical" evidence="2">
    <location>
        <begin position="155"/>
        <end position="173"/>
    </location>
</feature>
<keyword evidence="2" id="KW-0472">Membrane</keyword>
<proteinExistence type="predicted"/>
<comment type="caution">
    <text evidence="3">The sequence shown here is derived from an EMBL/GenBank/DDBJ whole genome shotgun (WGS) entry which is preliminary data.</text>
</comment>
<feature type="compositionally biased region" description="Low complexity" evidence="1">
    <location>
        <begin position="258"/>
        <end position="279"/>
    </location>
</feature>
<keyword evidence="4" id="KW-1185">Reference proteome</keyword>
<name>A0A2I1PCU5_9MICO</name>
<reference evidence="3 4" key="1">
    <citation type="submission" date="2017-12" db="EMBL/GenBank/DDBJ databases">
        <title>Phylogenetic diversity of female urinary microbiome.</title>
        <authorList>
            <person name="Thomas-White K."/>
            <person name="Wolfe A.J."/>
        </authorList>
    </citation>
    <scope>NUCLEOTIDE SEQUENCE [LARGE SCALE GENOMIC DNA]</scope>
    <source>
        <strain evidence="3 4">UMB1298</strain>
    </source>
</reference>
<dbReference type="RefSeq" id="WP_101849153.1">
    <property type="nucleotide sequence ID" value="NZ_PKIZ01000003.1"/>
</dbReference>
<accession>A0A2I1PCU5</accession>
<keyword evidence="2" id="KW-0812">Transmembrane</keyword>
<evidence type="ECO:0000256" key="2">
    <source>
        <dbReference type="SAM" id="Phobius"/>
    </source>
</evidence>
<sequence>MIDNPFRKKTASERLADNARQRFSAAADASQEAGERAREIGARTAEGATASAKSAGSALSGLVPTVAAAFAAARSKTAHGISDGVDASASTLSDGLDAAPEKVDHARDWIVDELLPKLQGMVDGTVEAKDEAADSGGALSAFAGETVQKRQRKGGVLMVLGLALLGGAAYFWYTDQKRRQGDPWQRVATTEDPWAGTERRSVSAAANPGAGMRPSTTAHTTPAVGEKVHLSPSEAAREAQGTGPVSALATGRPAQSVAPAGTGTTTPTTSAKPATEPTTGSQRRFEDPATTGPIATGYAQKADDIAGDNAPTQSIPTVGERLNPVDARPSDNNVDPYGEGDAPTRKGTDEKWLRN</sequence>
<dbReference type="Proteomes" id="UP000234206">
    <property type="component" value="Unassembled WGS sequence"/>
</dbReference>
<feature type="region of interest" description="Disordered" evidence="1">
    <location>
        <begin position="180"/>
        <end position="355"/>
    </location>
</feature>